<evidence type="ECO:0000313" key="2">
    <source>
        <dbReference type="EMBL" id="EWC76132.1"/>
    </source>
</evidence>
<dbReference type="NCBIfam" id="TIGR01639">
    <property type="entry name" value="P_fal_TIGR01639"/>
    <property type="match status" value="1"/>
</dbReference>
<sequence>MNYWNTISSNTKRKLTKERPSNEDLNNIWNHVLGIYKENFETMLKVLSFYIEDYLQKYKYQRYHHFRGRGRPICVDIKFHT</sequence>
<name>W7JB86_PLAFA</name>
<evidence type="ECO:0000259" key="1">
    <source>
        <dbReference type="Pfam" id="PF09687"/>
    </source>
</evidence>
<evidence type="ECO:0000313" key="3">
    <source>
        <dbReference type="Proteomes" id="UP000030697"/>
    </source>
</evidence>
<dbReference type="Pfam" id="PF09687">
    <property type="entry name" value="PRESAN"/>
    <property type="match status" value="1"/>
</dbReference>
<proteinExistence type="predicted"/>
<reference evidence="2 3" key="1">
    <citation type="submission" date="2013-02" db="EMBL/GenBank/DDBJ databases">
        <title>The Genome Sequence of Plasmodium falciparum UGT5.1.</title>
        <authorList>
            <consortium name="The Broad Institute Genome Sequencing Platform"/>
            <consortium name="The Broad Institute Genome Sequencing Center for Infectious Disease"/>
            <person name="Neafsey D."/>
            <person name="Cheeseman I."/>
            <person name="Volkman S."/>
            <person name="Adams J."/>
            <person name="Walker B."/>
            <person name="Young S.K."/>
            <person name="Zeng Q."/>
            <person name="Gargeya S."/>
            <person name="Fitzgerald M."/>
            <person name="Haas B."/>
            <person name="Abouelleil A."/>
            <person name="Alvarado L."/>
            <person name="Arachchi H.M."/>
            <person name="Berlin A.M."/>
            <person name="Chapman S.B."/>
            <person name="Dewar J."/>
            <person name="Goldberg J."/>
            <person name="Griggs A."/>
            <person name="Gujja S."/>
            <person name="Hansen M."/>
            <person name="Howarth C."/>
            <person name="Imamovic A."/>
            <person name="Larimer J."/>
            <person name="McCowan C."/>
            <person name="Murphy C."/>
            <person name="Neiman D."/>
            <person name="Pearson M."/>
            <person name="Priest M."/>
            <person name="Roberts A."/>
            <person name="Saif S."/>
            <person name="Shea T."/>
            <person name="Sisk P."/>
            <person name="Sykes S."/>
            <person name="Wortman J."/>
            <person name="Nusbaum C."/>
            <person name="Birren B."/>
        </authorList>
    </citation>
    <scope>NUCLEOTIDE SEQUENCE [LARGE SCALE GENOMIC DNA]</scope>
    <source>
        <strain evidence="2 3">UGT5.1</strain>
    </source>
</reference>
<organism evidence="2 3">
    <name type="scientific">Plasmodium falciparum UGT5.1</name>
    <dbReference type="NCBI Taxonomy" id="1237627"/>
    <lineage>
        <taxon>Eukaryota</taxon>
        <taxon>Sar</taxon>
        <taxon>Alveolata</taxon>
        <taxon>Apicomplexa</taxon>
        <taxon>Aconoidasida</taxon>
        <taxon>Haemosporida</taxon>
        <taxon>Plasmodiidae</taxon>
        <taxon>Plasmodium</taxon>
        <taxon>Plasmodium (Laverania)</taxon>
    </lineage>
</organism>
<dbReference type="AlphaFoldDB" id="W7JB86"/>
<dbReference type="InterPro" id="IPR019111">
    <property type="entry name" value="PRESA_N"/>
</dbReference>
<feature type="domain" description="Plasmodium RESA N-terminal" evidence="1">
    <location>
        <begin position="17"/>
        <end position="62"/>
    </location>
</feature>
<dbReference type="InterPro" id="IPR006526">
    <property type="entry name" value="Export_prot_PHISTa/b/c"/>
</dbReference>
<protein>
    <recommendedName>
        <fullName evidence="1">Plasmodium RESA N-terminal domain-containing protein</fullName>
    </recommendedName>
</protein>
<accession>W7JB86</accession>
<dbReference type="EMBL" id="KE124602">
    <property type="protein sequence ID" value="EWC76132.1"/>
    <property type="molecule type" value="Genomic_DNA"/>
</dbReference>
<dbReference type="Proteomes" id="UP000030697">
    <property type="component" value="Unassembled WGS sequence"/>
</dbReference>
<gene>
    <name evidence="2" type="ORF">C923_03200</name>
</gene>